<dbReference type="HAMAP" id="MF_01517">
    <property type="entry name" value="Malate_dehydrog_2"/>
    <property type="match status" value="1"/>
</dbReference>
<comment type="catalytic activity">
    <reaction evidence="7 8 12">
        <text>(S)-malate + NAD(+) = oxaloacetate + NADH + H(+)</text>
        <dbReference type="Rhea" id="RHEA:21432"/>
        <dbReference type="ChEBI" id="CHEBI:15378"/>
        <dbReference type="ChEBI" id="CHEBI:15589"/>
        <dbReference type="ChEBI" id="CHEBI:16452"/>
        <dbReference type="ChEBI" id="CHEBI:57540"/>
        <dbReference type="ChEBI" id="CHEBI:57945"/>
        <dbReference type="EC" id="1.1.1.37"/>
    </reaction>
</comment>
<protein>
    <recommendedName>
        <fullName evidence="3 8">Malate dehydrogenase</fullName>
        <ecNumber evidence="3 8">1.1.1.37</ecNumber>
    </recommendedName>
</protein>
<evidence type="ECO:0000313" key="15">
    <source>
        <dbReference type="EMBL" id="KTD47415.1"/>
    </source>
</evidence>
<evidence type="ECO:0000256" key="5">
    <source>
        <dbReference type="ARBA" id="ARBA00023002"/>
    </source>
</evidence>
<proteinExistence type="inferred from homology"/>
<feature type="binding site" evidence="8 11">
    <location>
        <begin position="129"/>
        <end position="131"/>
    </location>
    <ligand>
        <name>NAD(+)</name>
        <dbReference type="ChEBI" id="CHEBI:57540"/>
    </ligand>
</feature>
<dbReference type="GO" id="GO:0006099">
    <property type="term" value="P:tricarboxylic acid cycle"/>
    <property type="evidence" value="ECO:0007669"/>
    <property type="project" value="UniProtKB-UniRule"/>
</dbReference>
<dbReference type="SUPFAM" id="SSF51735">
    <property type="entry name" value="NAD(P)-binding Rossmann-fold domains"/>
    <property type="match status" value="1"/>
</dbReference>
<evidence type="ECO:0000256" key="12">
    <source>
        <dbReference type="RuleBase" id="RU000422"/>
    </source>
</evidence>
<comment type="function">
    <text evidence="1 8">Catalyzes the reversible oxidation of malate to oxaloacetate.</text>
</comment>
<dbReference type="FunFam" id="3.90.110.10:FF:000002">
    <property type="entry name" value="Malate dehydrogenase"/>
    <property type="match status" value="1"/>
</dbReference>
<evidence type="ECO:0000259" key="13">
    <source>
        <dbReference type="Pfam" id="PF00056"/>
    </source>
</evidence>
<dbReference type="Pfam" id="PF02866">
    <property type="entry name" value="Ldh_1_C"/>
    <property type="match status" value="1"/>
</dbReference>
<dbReference type="GO" id="GO:0006108">
    <property type="term" value="P:malate metabolic process"/>
    <property type="evidence" value="ECO:0007669"/>
    <property type="project" value="InterPro"/>
</dbReference>
<dbReference type="STRING" id="45073.Lqui_2341"/>
<evidence type="ECO:0000256" key="1">
    <source>
        <dbReference type="ARBA" id="ARBA00003966"/>
    </source>
</evidence>
<sequence>MSNRVRVAVTGAAGQIGYALLFRIASGQMFGPETEVELNLLELEQALPSLEGVAMELDDCAFPLLKRIHCTADLKDGMNGVNWAVLVGAVPRKQGMERSDLLQINGGIFTKQGQAINDHAADDVRVFVVGNPCNTNCLIAMHSAPDVPGDRFYAMTMLDELRARTQLAKKAGVPVTDVTQMTIWGNHSATQYPDFYNAKIKGESAAKVINDESWLKETFVSTVQQRGAAVIKARGASSAASAANAIIQGVNHLVTDTVSHESFSMCLRSNGEYGVDKGLIFSYPCRVQNGKLSVVENLPLNDYGQAKFQATLEELRQEKAAVKELGLIKD</sequence>
<evidence type="ECO:0000256" key="10">
    <source>
        <dbReference type="PIRSR" id="PIRSR000102-2"/>
    </source>
</evidence>
<evidence type="ECO:0000256" key="4">
    <source>
        <dbReference type="ARBA" id="ARBA00022532"/>
    </source>
</evidence>
<evidence type="ECO:0000256" key="11">
    <source>
        <dbReference type="PIRSR" id="PIRSR000102-3"/>
    </source>
</evidence>
<feature type="binding site" evidence="8 10">
    <location>
        <position position="92"/>
    </location>
    <ligand>
        <name>substrate</name>
    </ligand>
</feature>
<evidence type="ECO:0000256" key="9">
    <source>
        <dbReference type="PIRSR" id="PIRSR000102-1"/>
    </source>
</evidence>
<dbReference type="EMBL" id="LNYS01000020">
    <property type="protein sequence ID" value="KTD47415.1"/>
    <property type="molecule type" value="Genomic_DNA"/>
</dbReference>
<accession>A0A0W0XRP3</accession>
<feature type="active site" description="Proton acceptor" evidence="8 9">
    <location>
        <position position="187"/>
    </location>
</feature>
<dbReference type="PIRSF" id="PIRSF000102">
    <property type="entry name" value="Lac_mal_DH"/>
    <property type="match status" value="1"/>
</dbReference>
<gene>
    <name evidence="8 15" type="primary">mdh</name>
    <name evidence="15" type="ORF">Lqui_2341</name>
</gene>
<dbReference type="PATRIC" id="fig|45073.5.peg.2472"/>
<evidence type="ECO:0000256" key="3">
    <source>
        <dbReference type="ARBA" id="ARBA00012995"/>
    </source>
</evidence>
<feature type="binding site" evidence="8 10">
    <location>
        <position position="98"/>
    </location>
    <ligand>
        <name>substrate</name>
    </ligand>
</feature>
<feature type="binding site" evidence="8 10">
    <location>
        <position position="162"/>
    </location>
    <ligand>
        <name>substrate</name>
    </ligand>
</feature>
<dbReference type="CDD" id="cd01338">
    <property type="entry name" value="MDH_chloroplast-like"/>
    <property type="match status" value="1"/>
</dbReference>
<dbReference type="InterPro" id="IPR015955">
    <property type="entry name" value="Lactate_DH/Glyco_Ohase_4_C"/>
</dbReference>
<feature type="binding site" evidence="8">
    <location>
        <position position="112"/>
    </location>
    <ligand>
        <name>NAD(+)</name>
        <dbReference type="ChEBI" id="CHEBI:57540"/>
    </ligand>
</feature>
<evidence type="ECO:0000313" key="16">
    <source>
        <dbReference type="Proteomes" id="UP000054618"/>
    </source>
</evidence>
<evidence type="ECO:0000259" key="14">
    <source>
        <dbReference type="Pfam" id="PF02866"/>
    </source>
</evidence>
<dbReference type="AlphaFoldDB" id="A0A0W0XRP3"/>
<dbReference type="RefSeq" id="WP_058508428.1">
    <property type="nucleotide sequence ID" value="NZ_CAAAIK010000026.1"/>
</dbReference>
<feature type="binding site" evidence="8 11">
    <location>
        <begin position="11"/>
        <end position="17"/>
    </location>
    <ligand>
        <name>NAD(+)</name>
        <dbReference type="ChEBI" id="CHEBI:57540"/>
    </ligand>
</feature>
<keyword evidence="4 8" id="KW-0816">Tricarboxylic acid cycle</keyword>
<evidence type="ECO:0000256" key="6">
    <source>
        <dbReference type="ARBA" id="ARBA00023027"/>
    </source>
</evidence>
<feature type="domain" description="Lactate/malate dehydrogenase C-terminal" evidence="14">
    <location>
        <begin position="156"/>
        <end position="324"/>
    </location>
</feature>
<dbReference type="InterPro" id="IPR036291">
    <property type="entry name" value="NAD(P)-bd_dom_sf"/>
</dbReference>
<dbReference type="InterPro" id="IPR001236">
    <property type="entry name" value="Lactate/malate_DH_N"/>
</dbReference>
<dbReference type="EC" id="1.1.1.37" evidence="3 8"/>
<dbReference type="Proteomes" id="UP000054618">
    <property type="component" value="Unassembled WGS sequence"/>
</dbReference>
<dbReference type="NCBIfam" id="TIGR01759">
    <property type="entry name" value="MalateDH-SF1"/>
    <property type="match status" value="1"/>
</dbReference>
<dbReference type="FunFam" id="3.40.50.720:FF:000010">
    <property type="entry name" value="Malate dehydrogenase"/>
    <property type="match status" value="1"/>
</dbReference>
<comment type="caution">
    <text evidence="15">The sequence shown here is derived from an EMBL/GenBank/DDBJ whole genome shotgun (WGS) entry which is preliminary data.</text>
</comment>
<dbReference type="PROSITE" id="PS00068">
    <property type="entry name" value="MDH"/>
    <property type="match status" value="1"/>
</dbReference>
<evidence type="ECO:0000256" key="8">
    <source>
        <dbReference type="HAMAP-Rule" id="MF_01517"/>
    </source>
</evidence>
<feature type="binding site" evidence="8 10">
    <location>
        <position position="131"/>
    </location>
    <ligand>
        <name>substrate</name>
    </ligand>
</feature>
<keyword evidence="6 8" id="KW-0520">NAD</keyword>
<feature type="domain" description="Lactate/malate dehydrogenase N-terminal" evidence="13">
    <location>
        <begin position="5"/>
        <end position="144"/>
    </location>
</feature>
<dbReference type="InterPro" id="IPR001557">
    <property type="entry name" value="L-lactate/malate_DH"/>
</dbReference>
<dbReference type="SUPFAM" id="SSF56327">
    <property type="entry name" value="LDH C-terminal domain-like"/>
    <property type="match status" value="1"/>
</dbReference>
<dbReference type="InterPro" id="IPR022383">
    <property type="entry name" value="Lactate/malate_DH_C"/>
</dbReference>
<dbReference type="InterPro" id="IPR010945">
    <property type="entry name" value="Malate_DH_type2"/>
</dbReference>
<reference evidence="15 16" key="1">
    <citation type="submission" date="2015-11" db="EMBL/GenBank/DDBJ databases">
        <title>Genomic analysis of 38 Legionella species identifies large and diverse effector repertoires.</title>
        <authorList>
            <person name="Burstein D."/>
            <person name="Amaro F."/>
            <person name="Zusman T."/>
            <person name="Lifshitz Z."/>
            <person name="Cohen O."/>
            <person name="Gilbert J.A."/>
            <person name="Pupko T."/>
            <person name="Shuman H.A."/>
            <person name="Segal G."/>
        </authorList>
    </citation>
    <scope>NUCLEOTIDE SEQUENCE [LARGE SCALE GENOMIC DNA]</scope>
    <source>
        <strain evidence="15 16">CDC#1442-AUS-E</strain>
    </source>
</reference>
<dbReference type="InterPro" id="IPR001252">
    <property type="entry name" value="Malate_DH_AS"/>
</dbReference>
<evidence type="ECO:0000256" key="2">
    <source>
        <dbReference type="ARBA" id="ARBA00009613"/>
    </source>
</evidence>
<comment type="similarity">
    <text evidence="2 8">Belongs to the LDH/MDH superfamily. MDH type 2 family.</text>
</comment>
<keyword evidence="16" id="KW-1185">Reference proteome</keyword>
<dbReference type="Gene3D" id="3.40.50.720">
    <property type="entry name" value="NAD(P)-binding Rossmann-like Domain"/>
    <property type="match status" value="1"/>
</dbReference>
<dbReference type="Gene3D" id="3.90.110.10">
    <property type="entry name" value="Lactate dehydrogenase/glycoside hydrolase, family 4, C-terminal"/>
    <property type="match status" value="1"/>
</dbReference>
<organism evidence="15 16">
    <name type="scientific">Legionella quinlivanii</name>
    <dbReference type="NCBI Taxonomy" id="45073"/>
    <lineage>
        <taxon>Bacteria</taxon>
        <taxon>Pseudomonadati</taxon>
        <taxon>Pseudomonadota</taxon>
        <taxon>Gammaproteobacteria</taxon>
        <taxon>Legionellales</taxon>
        <taxon>Legionellaceae</taxon>
        <taxon>Legionella</taxon>
    </lineage>
</organism>
<name>A0A0W0XRP3_9GAMM</name>
<feature type="binding site" evidence="8 11">
    <location>
        <position position="105"/>
    </location>
    <ligand>
        <name>NAD(+)</name>
        <dbReference type="ChEBI" id="CHEBI:57540"/>
    </ligand>
</feature>
<keyword evidence="5 8" id="KW-0560">Oxidoreductase</keyword>
<dbReference type="Pfam" id="PF00056">
    <property type="entry name" value="Ldh_1_N"/>
    <property type="match status" value="1"/>
</dbReference>
<dbReference type="NCBIfam" id="NF003916">
    <property type="entry name" value="PRK05442.1"/>
    <property type="match status" value="1"/>
</dbReference>
<dbReference type="GO" id="GO:0030060">
    <property type="term" value="F:L-malate dehydrogenase (NAD+) activity"/>
    <property type="evidence" value="ECO:0007669"/>
    <property type="project" value="UniProtKB-UniRule"/>
</dbReference>
<evidence type="ECO:0000256" key="7">
    <source>
        <dbReference type="ARBA" id="ARBA00048313"/>
    </source>
</evidence>
<dbReference type="PANTHER" id="PTHR23382">
    <property type="entry name" value="MALATE DEHYDROGENASE"/>
    <property type="match status" value="1"/>
</dbReference>